<dbReference type="Gene3D" id="1.10.10.10">
    <property type="entry name" value="Winged helix-like DNA-binding domain superfamily/Winged helix DNA-binding domain"/>
    <property type="match status" value="1"/>
</dbReference>
<dbReference type="InterPro" id="IPR036390">
    <property type="entry name" value="WH_DNA-bd_sf"/>
</dbReference>
<dbReference type="Gene3D" id="3.40.1390.20">
    <property type="entry name" value="HprK N-terminal domain-like"/>
    <property type="match status" value="1"/>
</dbReference>
<evidence type="ECO:0000259" key="3">
    <source>
        <dbReference type="PROSITE" id="PS51371"/>
    </source>
</evidence>
<accession>A0A939KHV2</accession>
<dbReference type="RefSeq" id="WP_207600438.1">
    <property type="nucleotide sequence ID" value="NZ_JAFNJU010000010.1"/>
</dbReference>
<dbReference type="InterPro" id="IPR028979">
    <property type="entry name" value="Ser_kin/Pase_Hpr-like_N_sf"/>
</dbReference>
<dbReference type="Gene3D" id="3.10.580.10">
    <property type="entry name" value="CBS-domain"/>
    <property type="match status" value="1"/>
</dbReference>
<proteinExistence type="predicted"/>
<gene>
    <name evidence="4" type="ORF">J3A84_12845</name>
</gene>
<evidence type="ECO:0000256" key="1">
    <source>
        <dbReference type="ARBA" id="ARBA00023122"/>
    </source>
</evidence>
<dbReference type="EMBL" id="JAFNJU010000010">
    <property type="protein sequence ID" value="MBO1265919.1"/>
    <property type="molecule type" value="Genomic_DNA"/>
</dbReference>
<dbReference type="PROSITE" id="PS51371">
    <property type="entry name" value="CBS"/>
    <property type="match status" value="1"/>
</dbReference>
<feature type="domain" description="CBS" evidence="3">
    <location>
        <begin position="253"/>
        <end position="310"/>
    </location>
</feature>
<dbReference type="SUPFAM" id="SSF46785">
    <property type="entry name" value="Winged helix' DNA-binding domain"/>
    <property type="match status" value="1"/>
</dbReference>
<dbReference type="PANTHER" id="PTHR43080:SF2">
    <property type="entry name" value="CBS DOMAIN-CONTAINING PROTEIN"/>
    <property type="match status" value="1"/>
</dbReference>
<name>A0A939KHV2_9CLOT</name>
<reference evidence="4" key="1">
    <citation type="submission" date="2021-03" db="EMBL/GenBank/DDBJ databases">
        <title>Proteiniclasticum marinus sp. nov., isolated from tidal flat sediment.</title>
        <authorList>
            <person name="Namirimu T."/>
            <person name="Yang J.-A."/>
            <person name="Yang S.-H."/>
            <person name="Kim Y.-J."/>
            <person name="Kwon K.K."/>
        </authorList>
    </citation>
    <scope>NUCLEOTIDE SEQUENCE</scope>
    <source>
        <strain evidence="4">SCR006</strain>
    </source>
</reference>
<organism evidence="4 5">
    <name type="scientific">Proteiniclasticum aestuarii</name>
    <dbReference type="NCBI Taxonomy" id="2817862"/>
    <lineage>
        <taxon>Bacteria</taxon>
        <taxon>Bacillati</taxon>
        <taxon>Bacillota</taxon>
        <taxon>Clostridia</taxon>
        <taxon>Eubacteriales</taxon>
        <taxon>Clostridiaceae</taxon>
        <taxon>Proteiniclasticum</taxon>
    </lineage>
</organism>
<comment type="caution">
    <text evidence="4">The sequence shown here is derived from an EMBL/GenBank/DDBJ whole genome shotgun (WGS) entry which is preliminary data.</text>
</comment>
<evidence type="ECO:0000313" key="4">
    <source>
        <dbReference type="EMBL" id="MBO1265919.1"/>
    </source>
</evidence>
<dbReference type="PANTHER" id="PTHR43080">
    <property type="entry name" value="CBS DOMAIN-CONTAINING PROTEIN CBSX3, MITOCHONDRIAL"/>
    <property type="match status" value="1"/>
</dbReference>
<sequence>MAKIDRIMEHIKEMQLGTKLSVRTLAKDRGVSDATAYKAIKIMEEEGYLETLPRTGTIRIESEKEKKIESITYNEIIRIVDGELLGGSDGVEKTIYRFNIGAMTMEAMKKYLTMGGLLIVGNRDEVHTLALNMGVGVLITGGFKASEKNVALADRLKLPIISCSYDTFTTASMINRGISENLIKQTIPYVKDIIQKETHHLLLDSTIRDYLKISEKSGHEKFPVVDRKMVVQGIITPKETLGREDTDLVGDVMRKVNISVTPKTTVSYVAHIMDWENLPICPVTEEGILVGVITRTDILKALQERHMKPMETDTIEDKIIRSLVVEKRDGKFYYSGVVSPEFLDPLGNASRGLLSMLMSKTAISHLQNQYYSCSLDKCSTDFYEVLGIDARFTMEISIIKTSKLHSKVDVALRSRDKLIAASRLNVLHTLDD</sequence>
<dbReference type="InterPro" id="IPR010766">
    <property type="entry name" value="DRTGG"/>
</dbReference>
<evidence type="ECO:0000256" key="2">
    <source>
        <dbReference type="PROSITE-ProRule" id="PRU00703"/>
    </source>
</evidence>
<dbReference type="InterPro" id="IPR000644">
    <property type="entry name" value="CBS_dom"/>
</dbReference>
<dbReference type="InterPro" id="IPR051257">
    <property type="entry name" value="Diverse_CBS-Domain"/>
</dbReference>
<dbReference type="Proteomes" id="UP000664218">
    <property type="component" value="Unassembled WGS sequence"/>
</dbReference>
<dbReference type="AlphaFoldDB" id="A0A939KHV2"/>
<dbReference type="SUPFAM" id="SSF54631">
    <property type="entry name" value="CBS-domain pair"/>
    <property type="match status" value="1"/>
</dbReference>
<dbReference type="InterPro" id="IPR046342">
    <property type="entry name" value="CBS_dom_sf"/>
</dbReference>
<dbReference type="Pfam" id="PF07085">
    <property type="entry name" value="DRTGG"/>
    <property type="match status" value="1"/>
</dbReference>
<dbReference type="SMART" id="SM00116">
    <property type="entry name" value="CBS"/>
    <property type="match status" value="2"/>
</dbReference>
<protein>
    <submittedName>
        <fullName evidence="4">CBS domain-containing protein</fullName>
    </submittedName>
</protein>
<keyword evidence="5" id="KW-1185">Reference proteome</keyword>
<evidence type="ECO:0000313" key="5">
    <source>
        <dbReference type="Proteomes" id="UP000664218"/>
    </source>
</evidence>
<dbReference type="InterPro" id="IPR036388">
    <property type="entry name" value="WH-like_DNA-bd_sf"/>
</dbReference>
<dbReference type="SUPFAM" id="SSF75138">
    <property type="entry name" value="HprK N-terminal domain-like"/>
    <property type="match status" value="1"/>
</dbReference>
<dbReference type="Pfam" id="PF00571">
    <property type="entry name" value="CBS"/>
    <property type="match status" value="1"/>
</dbReference>
<keyword evidence="1 2" id="KW-0129">CBS domain</keyword>